<dbReference type="Proteomes" id="UP000516314">
    <property type="component" value="Chromosome 1"/>
</dbReference>
<evidence type="ECO:0000313" key="3">
    <source>
        <dbReference type="Proteomes" id="UP000516314"/>
    </source>
</evidence>
<protein>
    <submittedName>
        <fullName evidence="2">(thale cress) hypothetical protein</fullName>
    </submittedName>
</protein>
<dbReference type="AlphaFoldDB" id="A0A7G2E4G9"/>
<dbReference type="EMBL" id="LR881466">
    <property type="protein sequence ID" value="CAD5316104.1"/>
    <property type="molecule type" value="Genomic_DNA"/>
</dbReference>
<name>A0A7G2E4G9_ARATH</name>
<feature type="compositionally biased region" description="Basic and acidic residues" evidence="1">
    <location>
        <begin position="53"/>
        <end position="70"/>
    </location>
</feature>
<evidence type="ECO:0000256" key="1">
    <source>
        <dbReference type="SAM" id="MobiDB-lite"/>
    </source>
</evidence>
<sequence length="257" mass="28751">MRYKRRFVTVYRDFPEGCGVPSKPISNADESFMQSKFNKDGIVLQAHEDFSKITKESSNHSETENSRTEDLLDEGSVLDSNGSVTDCQEDREREMSSVKKRCLSSHNLTSEVETERIGIVLGLAAKAKCPWRQPKIREVCSGNSENKTLCLVIIVTRRILNRRQKSNIEMQRSIAMTAKRFLHRNLLENGKPRTASSPSFSHCSSCRCWVRASSSVSGAELIKKMLSCGYAPSLLKDIKSGVSLIQAEKSSIASSKH</sequence>
<feature type="region of interest" description="Disordered" evidence="1">
    <location>
        <begin position="53"/>
        <end position="90"/>
    </location>
</feature>
<organism evidence="2 3">
    <name type="scientific">Arabidopsis thaliana</name>
    <name type="common">Mouse-ear cress</name>
    <dbReference type="NCBI Taxonomy" id="3702"/>
    <lineage>
        <taxon>Eukaryota</taxon>
        <taxon>Viridiplantae</taxon>
        <taxon>Streptophyta</taxon>
        <taxon>Embryophyta</taxon>
        <taxon>Tracheophyta</taxon>
        <taxon>Spermatophyta</taxon>
        <taxon>Magnoliopsida</taxon>
        <taxon>eudicotyledons</taxon>
        <taxon>Gunneridae</taxon>
        <taxon>Pentapetalae</taxon>
        <taxon>rosids</taxon>
        <taxon>malvids</taxon>
        <taxon>Brassicales</taxon>
        <taxon>Brassicaceae</taxon>
        <taxon>Camelineae</taxon>
        <taxon>Arabidopsis</taxon>
    </lineage>
</organism>
<gene>
    <name evidence="2" type="ORF">AT9943_LOCUS4442</name>
</gene>
<evidence type="ECO:0000313" key="2">
    <source>
        <dbReference type="EMBL" id="CAD5316104.1"/>
    </source>
</evidence>
<accession>A0A7G2E4G9</accession>
<reference evidence="2 3" key="1">
    <citation type="submission" date="2020-09" db="EMBL/GenBank/DDBJ databases">
        <authorList>
            <person name="Ashkenazy H."/>
        </authorList>
    </citation>
    <scope>NUCLEOTIDE SEQUENCE [LARGE SCALE GENOMIC DNA]</scope>
    <source>
        <strain evidence="3">cv. Cdm-0</strain>
    </source>
</reference>
<proteinExistence type="predicted"/>